<evidence type="ECO:0000313" key="3">
    <source>
        <dbReference type="Proteomes" id="UP000176544"/>
    </source>
</evidence>
<sequence length="185" mass="20534">MKRDNYKKSWIKFVIGWVVVFAVRLVPFRPPNVEPIMATLMPFSKRYGYIGSFMFASLSIALFDFAVGKVGMWTLITAVAYGILGVGSYAFFKKRAASAKNFVVYGVVGTMLYDAATGLSVGPLFFAQPFMEALVGQVPFTLAHLAGTVVLSLLVSPALYKWVVMNRRLETDVVFSRFLRTKSVS</sequence>
<organism evidence="2 3">
    <name type="scientific">Candidatus Colwellbacteria bacterium RIFCSPLOWO2_02_FULL_45_11</name>
    <dbReference type="NCBI Taxonomy" id="1797692"/>
    <lineage>
        <taxon>Bacteria</taxon>
        <taxon>Candidatus Colwelliibacteriota</taxon>
    </lineage>
</organism>
<name>A0A1G1Z9J6_9BACT</name>
<comment type="caution">
    <text evidence="2">The sequence shown here is derived from an EMBL/GenBank/DDBJ whole genome shotgun (WGS) entry which is preliminary data.</text>
</comment>
<evidence type="ECO:0008006" key="4">
    <source>
        <dbReference type="Google" id="ProtNLM"/>
    </source>
</evidence>
<proteinExistence type="predicted"/>
<evidence type="ECO:0000256" key="1">
    <source>
        <dbReference type="SAM" id="Phobius"/>
    </source>
</evidence>
<dbReference type="Proteomes" id="UP000176544">
    <property type="component" value="Unassembled WGS sequence"/>
</dbReference>
<feature type="transmembrane region" description="Helical" evidence="1">
    <location>
        <begin position="47"/>
        <end position="66"/>
    </location>
</feature>
<gene>
    <name evidence="2" type="ORF">A3I33_00050</name>
</gene>
<accession>A0A1G1Z9J6</accession>
<dbReference type="STRING" id="1797692.A3I33_00050"/>
<keyword evidence="1" id="KW-0812">Transmembrane</keyword>
<evidence type="ECO:0000313" key="2">
    <source>
        <dbReference type="EMBL" id="OGY61079.1"/>
    </source>
</evidence>
<keyword evidence="1" id="KW-0472">Membrane</keyword>
<feature type="transmembrane region" description="Helical" evidence="1">
    <location>
        <begin position="72"/>
        <end position="92"/>
    </location>
</feature>
<dbReference type="Gene3D" id="1.10.1760.20">
    <property type="match status" value="1"/>
</dbReference>
<protein>
    <recommendedName>
        <fullName evidence="4">Rod shape-determining protein MreD</fullName>
    </recommendedName>
</protein>
<dbReference type="AlphaFoldDB" id="A0A1G1Z9J6"/>
<keyword evidence="1" id="KW-1133">Transmembrane helix</keyword>
<feature type="transmembrane region" description="Helical" evidence="1">
    <location>
        <begin position="138"/>
        <end position="160"/>
    </location>
</feature>
<reference evidence="2 3" key="1">
    <citation type="journal article" date="2016" name="Nat. Commun.">
        <title>Thousands of microbial genomes shed light on interconnected biogeochemical processes in an aquifer system.</title>
        <authorList>
            <person name="Anantharaman K."/>
            <person name="Brown C.T."/>
            <person name="Hug L.A."/>
            <person name="Sharon I."/>
            <person name="Castelle C.J."/>
            <person name="Probst A.J."/>
            <person name="Thomas B.C."/>
            <person name="Singh A."/>
            <person name="Wilkins M.J."/>
            <person name="Karaoz U."/>
            <person name="Brodie E.L."/>
            <person name="Williams K.H."/>
            <person name="Hubbard S.S."/>
            <person name="Banfield J.F."/>
        </authorList>
    </citation>
    <scope>NUCLEOTIDE SEQUENCE [LARGE SCALE GENOMIC DNA]</scope>
</reference>
<feature type="transmembrane region" description="Helical" evidence="1">
    <location>
        <begin position="104"/>
        <end position="126"/>
    </location>
</feature>
<dbReference type="EMBL" id="MHJA01000016">
    <property type="protein sequence ID" value="OGY61079.1"/>
    <property type="molecule type" value="Genomic_DNA"/>
</dbReference>